<accession>A0ABN9T0R7</accession>
<name>A0ABN9T0R7_9DINO</name>
<evidence type="ECO:0000313" key="1">
    <source>
        <dbReference type="EMBL" id="CAK0838519.1"/>
    </source>
</evidence>
<organism evidence="1 2">
    <name type="scientific">Prorocentrum cordatum</name>
    <dbReference type="NCBI Taxonomy" id="2364126"/>
    <lineage>
        <taxon>Eukaryota</taxon>
        <taxon>Sar</taxon>
        <taxon>Alveolata</taxon>
        <taxon>Dinophyceae</taxon>
        <taxon>Prorocentrales</taxon>
        <taxon>Prorocentraceae</taxon>
        <taxon>Prorocentrum</taxon>
    </lineage>
</organism>
<comment type="caution">
    <text evidence="1">The sequence shown here is derived from an EMBL/GenBank/DDBJ whole genome shotgun (WGS) entry which is preliminary data.</text>
</comment>
<feature type="non-terminal residue" evidence="1">
    <location>
        <position position="54"/>
    </location>
</feature>
<dbReference type="Proteomes" id="UP001189429">
    <property type="component" value="Unassembled WGS sequence"/>
</dbReference>
<dbReference type="EMBL" id="CAUYUJ010014229">
    <property type="protein sequence ID" value="CAK0838519.1"/>
    <property type="molecule type" value="Genomic_DNA"/>
</dbReference>
<evidence type="ECO:0000313" key="2">
    <source>
        <dbReference type="Proteomes" id="UP001189429"/>
    </source>
</evidence>
<proteinExistence type="predicted"/>
<protein>
    <submittedName>
        <fullName evidence="1">Uncharacterized protein</fullName>
    </submittedName>
</protein>
<keyword evidence="2" id="KW-1185">Reference proteome</keyword>
<feature type="non-terminal residue" evidence="1">
    <location>
        <position position="1"/>
    </location>
</feature>
<sequence>VPDDRATFKLEYSMRRFALRRAPLLFSVASMNGAVRGDLTSGSSVLPWRRLAKS</sequence>
<gene>
    <name evidence="1" type="ORF">PCOR1329_LOCUS34454</name>
</gene>
<reference evidence="1" key="1">
    <citation type="submission" date="2023-10" db="EMBL/GenBank/DDBJ databases">
        <authorList>
            <person name="Chen Y."/>
            <person name="Shah S."/>
            <person name="Dougan E. K."/>
            <person name="Thang M."/>
            <person name="Chan C."/>
        </authorList>
    </citation>
    <scope>NUCLEOTIDE SEQUENCE [LARGE SCALE GENOMIC DNA]</scope>
</reference>